<dbReference type="NCBIfam" id="TIGR03370">
    <property type="entry name" value="VPLPA-CTERM"/>
    <property type="match status" value="1"/>
</dbReference>
<dbReference type="InterPro" id="IPR050592">
    <property type="entry name" value="GDSL_lipolytic_enzyme"/>
</dbReference>
<dbReference type="RefSeq" id="WP_219500054.1">
    <property type="nucleotide sequence ID" value="NZ_JAHXDN010000001.1"/>
</dbReference>
<dbReference type="InterPro" id="IPR022472">
    <property type="entry name" value="VPLPA-CTERM"/>
</dbReference>
<evidence type="ECO:0000256" key="1">
    <source>
        <dbReference type="ARBA" id="ARBA00022729"/>
    </source>
</evidence>
<dbReference type="Pfam" id="PF00657">
    <property type="entry name" value="Lipase_GDSL"/>
    <property type="match status" value="1"/>
</dbReference>
<organism evidence="4 5">
    <name type="scientific">Roseobacter insulae</name>
    <dbReference type="NCBI Taxonomy" id="2859783"/>
    <lineage>
        <taxon>Bacteria</taxon>
        <taxon>Pseudomonadati</taxon>
        <taxon>Pseudomonadota</taxon>
        <taxon>Alphaproteobacteria</taxon>
        <taxon>Rhodobacterales</taxon>
        <taxon>Roseobacteraceae</taxon>
        <taxon>Roseobacter</taxon>
    </lineage>
</organism>
<protein>
    <submittedName>
        <fullName evidence="4">VPLPA-CTERM sorting domain-containing protein</fullName>
    </submittedName>
</protein>
<keyword evidence="2" id="KW-0812">Transmembrane</keyword>
<gene>
    <name evidence="4" type="ORF">KX928_01880</name>
</gene>
<evidence type="ECO:0000256" key="3">
    <source>
        <dbReference type="SAM" id="SignalP"/>
    </source>
</evidence>
<keyword evidence="5" id="KW-1185">Reference proteome</keyword>
<dbReference type="CDD" id="cd01846">
    <property type="entry name" value="fatty_acyltransferase_like"/>
    <property type="match status" value="1"/>
</dbReference>
<feature type="signal peptide" evidence="3">
    <location>
        <begin position="1"/>
        <end position="20"/>
    </location>
</feature>
<feature type="transmembrane region" description="Helical" evidence="2">
    <location>
        <begin position="311"/>
        <end position="333"/>
    </location>
</feature>
<proteinExistence type="predicted"/>
<keyword evidence="2" id="KW-0472">Membrane</keyword>
<comment type="caution">
    <text evidence="4">The sequence shown here is derived from an EMBL/GenBank/DDBJ whole genome shotgun (WGS) entry which is preliminary data.</text>
</comment>
<keyword evidence="2" id="KW-1133">Transmembrane helix</keyword>
<name>A0A9X1FSW0_9RHOB</name>
<dbReference type="GO" id="GO:0016788">
    <property type="term" value="F:hydrolase activity, acting on ester bonds"/>
    <property type="evidence" value="ECO:0007669"/>
    <property type="project" value="InterPro"/>
</dbReference>
<sequence>MKSGIIATTIALGLATATHASPLTNIFTSYYAFGDSLSDNGKVGPGVLSAPSLDGRFSNGKVWTEILADDFEAAGNDNQNYAIGGATAGPVDTPRTPISTFAGQIQAFSANLFLDTAVPPFFDAIEPGSNPLASVWFGANDLFNTLEGETRLEDARRAANLLTQQVAGIATATRGLFDDFIIPNLPNLGLTPSYALFDTANQENATNATLAFNAQLKSNIADLRNAGLNIYTIDTLGLFDAVLNDPLGPEGIYDFANVTLPCTISFASDIGTNCVTDGGLTLGQVDSFLFADAVHPTAATHRILAEQAQAAVVPLPASAFLLLTGFGLIGVVAKRRRAA</sequence>
<dbReference type="PANTHER" id="PTHR45642:SF139">
    <property type="entry name" value="SGNH HYDROLASE-TYPE ESTERASE DOMAIN-CONTAINING PROTEIN"/>
    <property type="match status" value="1"/>
</dbReference>
<dbReference type="Proteomes" id="UP001138661">
    <property type="component" value="Unassembled WGS sequence"/>
</dbReference>
<evidence type="ECO:0000313" key="5">
    <source>
        <dbReference type="Proteomes" id="UP001138661"/>
    </source>
</evidence>
<dbReference type="AlphaFoldDB" id="A0A9X1FSW0"/>
<evidence type="ECO:0000256" key="2">
    <source>
        <dbReference type="SAM" id="Phobius"/>
    </source>
</evidence>
<dbReference type="PANTHER" id="PTHR45642">
    <property type="entry name" value="GDSL ESTERASE/LIPASE EXL3"/>
    <property type="match status" value="1"/>
</dbReference>
<dbReference type="EMBL" id="JAHXDN010000001">
    <property type="protein sequence ID" value="MBW4706525.1"/>
    <property type="molecule type" value="Genomic_DNA"/>
</dbReference>
<reference evidence="4" key="1">
    <citation type="submission" date="2021-07" db="EMBL/GenBank/DDBJ databases">
        <title>Roseobacter insulae sp. nov., isolated from a tidal flat.</title>
        <authorList>
            <person name="Park S."/>
            <person name="Yoon J.-H."/>
        </authorList>
    </citation>
    <scope>NUCLEOTIDE SEQUENCE</scope>
    <source>
        <strain evidence="4">YSTF-M11</strain>
    </source>
</reference>
<keyword evidence="1 3" id="KW-0732">Signal</keyword>
<evidence type="ECO:0000313" key="4">
    <source>
        <dbReference type="EMBL" id="MBW4706525.1"/>
    </source>
</evidence>
<accession>A0A9X1FSW0</accession>
<feature type="chain" id="PRO_5040955035" evidence="3">
    <location>
        <begin position="21"/>
        <end position="339"/>
    </location>
</feature>
<dbReference type="InterPro" id="IPR001087">
    <property type="entry name" value="GDSL"/>
</dbReference>